<name>A0A9P3LTT1_9FUNG</name>
<keyword evidence="3" id="KW-1185">Reference proteome</keyword>
<feature type="compositionally biased region" description="Low complexity" evidence="1">
    <location>
        <begin position="293"/>
        <end position="307"/>
    </location>
</feature>
<dbReference type="OrthoDB" id="2435556at2759"/>
<feature type="compositionally biased region" description="Polar residues" evidence="1">
    <location>
        <begin position="326"/>
        <end position="344"/>
    </location>
</feature>
<evidence type="ECO:0008006" key="4">
    <source>
        <dbReference type="Google" id="ProtNLM"/>
    </source>
</evidence>
<organism evidence="2 3">
    <name type="scientific">Entomortierella parvispora</name>
    <dbReference type="NCBI Taxonomy" id="205924"/>
    <lineage>
        <taxon>Eukaryota</taxon>
        <taxon>Fungi</taxon>
        <taxon>Fungi incertae sedis</taxon>
        <taxon>Mucoromycota</taxon>
        <taxon>Mortierellomycotina</taxon>
        <taxon>Mortierellomycetes</taxon>
        <taxon>Mortierellales</taxon>
        <taxon>Mortierellaceae</taxon>
        <taxon>Entomortierella</taxon>
    </lineage>
</organism>
<dbReference type="AlphaFoldDB" id="A0A9P3LTT1"/>
<reference evidence="2" key="2">
    <citation type="journal article" date="2022" name="Microbiol. Resour. Announc.">
        <title>Whole-Genome Sequence of Entomortierella parvispora E1425, a Mucoromycotan Fungus Associated with Burkholderiaceae-Related Endosymbiotic Bacteria.</title>
        <authorList>
            <person name="Herlambang A."/>
            <person name="Guo Y."/>
            <person name="Takashima Y."/>
            <person name="Narisawa K."/>
            <person name="Ohta H."/>
            <person name="Nishizawa T."/>
        </authorList>
    </citation>
    <scope>NUCLEOTIDE SEQUENCE</scope>
    <source>
        <strain evidence="2">E1425</strain>
    </source>
</reference>
<evidence type="ECO:0000313" key="3">
    <source>
        <dbReference type="Proteomes" id="UP000827284"/>
    </source>
</evidence>
<evidence type="ECO:0000313" key="2">
    <source>
        <dbReference type="EMBL" id="GJJ70328.1"/>
    </source>
</evidence>
<accession>A0A9P3LTT1</accession>
<sequence length="396" mass="42604">MRAQKQDPSKQKSLTIHIDTDHVGPHGMPLVYGSTPESIGAIKGTVRFASNYDCKGRDIQIIYEAWIESHWTVQENKKTVRHQSKEVFGYQTWAFPLVHTKPNGSIVAAGNYEQSFEVPLLHPADRIRSSMDSTSSTSSSPASSNLSSLAASASASSSSLPILVSNSTLTSSTASPTTSTSSARSTATPVISSAALALTSTFTGKISLLPSSSYSPHAKIKYTIRAVLQRSFPSLSNVEASQEVWVLHTSPPTSASTTPNQQSLSPSPSLTTLRAPATPVTTTLPIKHSPRVSSLPSQASTTTTPSSVQKSKRKEPLPQVSFKNEAITTTKTESQVPVASSQHTAHLPSTKLIPMPSTPFQGSGSKQVSSTFFFYLEYMHAHAQREKETRGERKSF</sequence>
<protein>
    <recommendedName>
        <fullName evidence="4">Arrestin-like N-terminal domain-containing protein</fullName>
    </recommendedName>
</protein>
<gene>
    <name evidence="2" type="ORF">EMPS_02677</name>
</gene>
<comment type="caution">
    <text evidence="2">The sequence shown here is derived from an EMBL/GenBank/DDBJ whole genome shotgun (WGS) entry which is preliminary data.</text>
</comment>
<proteinExistence type="predicted"/>
<evidence type="ECO:0000256" key="1">
    <source>
        <dbReference type="SAM" id="MobiDB-lite"/>
    </source>
</evidence>
<feature type="region of interest" description="Disordered" evidence="1">
    <location>
        <begin position="250"/>
        <end position="345"/>
    </location>
</feature>
<reference evidence="2" key="1">
    <citation type="submission" date="2021-11" db="EMBL/GenBank/DDBJ databases">
        <authorList>
            <person name="Herlambang A."/>
            <person name="Guo Y."/>
            <person name="Takashima Y."/>
            <person name="Nishizawa T."/>
        </authorList>
    </citation>
    <scope>NUCLEOTIDE SEQUENCE</scope>
    <source>
        <strain evidence="2">E1425</strain>
    </source>
</reference>
<dbReference type="EMBL" id="BQFW01000004">
    <property type="protein sequence ID" value="GJJ70328.1"/>
    <property type="molecule type" value="Genomic_DNA"/>
</dbReference>
<dbReference type="Proteomes" id="UP000827284">
    <property type="component" value="Unassembled WGS sequence"/>
</dbReference>
<feature type="compositionally biased region" description="Low complexity" evidence="1">
    <location>
        <begin position="250"/>
        <end position="273"/>
    </location>
</feature>